<organism evidence="3 4">
    <name type="scientific">Mycena metata</name>
    <dbReference type="NCBI Taxonomy" id="1033252"/>
    <lineage>
        <taxon>Eukaryota</taxon>
        <taxon>Fungi</taxon>
        <taxon>Dikarya</taxon>
        <taxon>Basidiomycota</taxon>
        <taxon>Agaricomycotina</taxon>
        <taxon>Agaricomycetes</taxon>
        <taxon>Agaricomycetidae</taxon>
        <taxon>Agaricales</taxon>
        <taxon>Marasmiineae</taxon>
        <taxon>Mycenaceae</taxon>
        <taxon>Mycena</taxon>
    </lineage>
</organism>
<name>A0AAD7JN08_9AGAR</name>
<evidence type="ECO:0000313" key="4">
    <source>
        <dbReference type="Proteomes" id="UP001215598"/>
    </source>
</evidence>
<feature type="non-terminal residue" evidence="3">
    <location>
        <position position="1"/>
    </location>
</feature>
<sequence length="480" mass="54172">SGIHILHRAVALEAIHDSVESFPQPRCHPETRGELLEDLWQWATATHSSGQDVCWLYGPAGAGKSAIMQSLCRRLENAGLLGGSFFFKRNHQTRGNAKVLFATLAYQLALHNPGLNLSISERVESDPSLVGASIFSQLRELIVGPCKLSGQPAPQILLIDGLDECAGLVVQQEVLRAIRAACAEESPSLRVIIASRPEPDISAIFEDPWLRFHKQVNVEQSFKDVRKYLRGEFSRIHHEHHETMWQTPKPWPSENVIQLLVSRSSGYFVPTHRLMALVERPTLERRDSDETPFQALDELYLQVLRSVPAPSRCLPILSAIIRFGLSPRHIEQLLELHPGDVRLALRRLHSVLRIPSEQSNSHICVYHASFSEFLLDLARSGEFCISTPQRTVPLARAILKAMSHNPPHTQTPDESVAWQLRDDGIHFVTFCTPPSADLLALFHSLNPDYFWPDYDFFGTETFWEQTVEWLKPNRAAPGRT</sequence>
<reference evidence="3" key="1">
    <citation type="submission" date="2023-03" db="EMBL/GenBank/DDBJ databases">
        <title>Massive genome expansion in bonnet fungi (Mycena s.s.) driven by repeated elements and novel gene families across ecological guilds.</title>
        <authorList>
            <consortium name="Lawrence Berkeley National Laboratory"/>
            <person name="Harder C.B."/>
            <person name="Miyauchi S."/>
            <person name="Viragh M."/>
            <person name="Kuo A."/>
            <person name="Thoen E."/>
            <person name="Andreopoulos B."/>
            <person name="Lu D."/>
            <person name="Skrede I."/>
            <person name="Drula E."/>
            <person name="Henrissat B."/>
            <person name="Morin E."/>
            <person name="Kohler A."/>
            <person name="Barry K."/>
            <person name="LaButti K."/>
            <person name="Morin E."/>
            <person name="Salamov A."/>
            <person name="Lipzen A."/>
            <person name="Mereny Z."/>
            <person name="Hegedus B."/>
            <person name="Baldrian P."/>
            <person name="Stursova M."/>
            <person name="Weitz H."/>
            <person name="Taylor A."/>
            <person name="Grigoriev I.V."/>
            <person name="Nagy L.G."/>
            <person name="Martin F."/>
            <person name="Kauserud H."/>
        </authorList>
    </citation>
    <scope>NUCLEOTIDE SEQUENCE</scope>
    <source>
        <strain evidence="3">CBHHK182m</strain>
    </source>
</reference>
<keyword evidence="4" id="KW-1185">Reference proteome</keyword>
<evidence type="ECO:0000256" key="1">
    <source>
        <dbReference type="ARBA" id="ARBA00022737"/>
    </source>
</evidence>
<protein>
    <recommendedName>
        <fullName evidence="2">AAA+ ATPase domain-containing protein</fullName>
    </recommendedName>
</protein>
<dbReference type="AlphaFoldDB" id="A0AAD7JN08"/>
<comment type="caution">
    <text evidence="3">The sequence shown here is derived from an EMBL/GenBank/DDBJ whole genome shotgun (WGS) entry which is preliminary data.</text>
</comment>
<dbReference type="Proteomes" id="UP001215598">
    <property type="component" value="Unassembled WGS sequence"/>
</dbReference>
<keyword evidence="1" id="KW-0677">Repeat</keyword>
<dbReference type="InterPro" id="IPR003593">
    <property type="entry name" value="AAA+_ATPase"/>
</dbReference>
<dbReference type="InterPro" id="IPR027417">
    <property type="entry name" value="P-loop_NTPase"/>
</dbReference>
<accession>A0AAD7JN08</accession>
<dbReference type="PANTHER" id="PTHR10039">
    <property type="entry name" value="AMELOGENIN"/>
    <property type="match status" value="1"/>
</dbReference>
<dbReference type="InterPro" id="IPR056884">
    <property type="entry name" value="NPHP3-like_N"/>
</dbReference>
<feature type="domain" description="AAA+ ATPase" evidence="2">
    <location>
        <begin position="50"/>
        <end position="222"/>
    </location>
</feature>
<dbReference type="Gene3D" id="3.40.50.300">
    <property type="entry name" value="P-loop containing nucleotide triphosphate hydrolases"/>
    <property type="match status" value="1"/>
</dbReference>
<dbReference type="EMBL" id="JARKIB010000021">
    <property type="protein sequence ID" value="KAJ7767651.1"/>
    <property type="molecule type" value="Genomic_DNA"/>
</dbReference>
<dbReference type="SMART" id="SM00382">
    <property type="entry name" value="AAA"/>
    <property type="match status" value="1"/>
</dbReference>
<proteinExistence type="predicted"/>
<dbReference type="PANTHER" id="PTHR10039:SF14">
    <property type="entry name" value="NACHT DOMAIN-CONTAINING PROTEIN"/>
    <property type="match status" value="1"/>
</dbReference>
<gene>
    <name evidence="3" type="ORF">B0H16DRAFT_1787053</name>
</gene>
<evidence type="ECO:0000259" key="2">
    <source>
        <dbReference type="SMART" id="SM00382"/>
    </source>
</evidence>
<dbReference type="SUPFAM" id="SSF52540">
    <property type="entry name" value="P-loop containing nucleoside triphosphate hydrolases"/>
    <property type="match status" value="1"/>
</dbReference>
<evidence type="ECO:0000313" key="3">
    <source>
        <dbReference type="EMBL" id="KAJ7767651.1"/>
    </source>
</evidence>
<dbReference type="Pfam" id="PF24883">
    <property type="entry name" value="NPHP3_N"/>
    <property type="match status" value="1"/>
</dbReference>